<dbReference type="Gene3D" id="1.10.287.1490">
    <property type="match status" value="1"/>
</dbReference>
<feature type="region of interest" description="Disordered" evidence="1">
    <location>
        <begin position="39"/>
        <end position="69"/>
    </location>
</feature>
<gene>
    <name evidence="4" type="ORF">METZ01_LOCUS382019</name>
</gene>
<dbReference type="InterPro" id="IPR003743">
    <property type="entry name" value="Zf-RING_7"/>
</dbReference>
<reference evidence="4" key="1">
    <citation type="submission" date="2018-05" db="EMBL/GenBank/DDBJ databases">
        <authorList>
            <person name="Lanie J.A."/>
            <person name="Ng W.-L."/>
            <person name="Kazmierczak K.M."/>
            <person name="Andrzejewski T.M."/>
            <person name="Davidsen T.M."/>
            <person name="Wayne K.J."/>
            <person name="Tettelin H."/>
            <person name="Glass J.I."/>
            <person name="Rusch D."/>
            <person name="Podicherti R."/>
            <person name="Tsui H.-C.T."/>
            <person name="Winkler M.E."/>
        </authorList>
    </citation>
    <scope>NUCLEOTIDE SEQUENCE</scope>
</reference>
<feature type="domain" description="CT398-like coiled coil hairpin" evidence="3">
    <location>
        <begin position="23"/>
        <end position="171"/>
    </location>
</feature>
<evidence type="ECO:0000259" key="2">
    <source>
        <dbReference type="Pfam" id="PF02591"/>
    </source>
</evidence>
<feature type="domain" description="C4-type zinc ribbon" evidence="2">
    <location>
        <begin position="183"/>
        <end position="214"/>
    </location>
</feature>
<dbReference type="Pfam" id="PF02591">
    <property type="entry name" value="Zn_ribbon_9"/>
    <property type="match status" value="1"/>
</dbReference>
<organism evidence="4">
    <name type="scientific">marine metagenome</name>
    <dbReference type="NCBI Taxonomy" id="408172"/>
    <lineage>
        <taxon>unclassified sequences</taxon>
        <taxon>metagenomes</taxon>
        <taxon>ecological metagenomes</taxon>
    </lineage>
</organism>
<accession>A0A382U5I2</accession>
<dbReference type="EMBL" id="UINC01141437">
    <property type="protein sequence ID" value="SVD29165.1"/>
    <property type="molecule type" value="Genomic_DNA"/>
</dbReference>
<feature type="region of interest" description="Disordered" evidence="1">
    <location>
        <begin position="1"/>
        <end position="23"/>
    </location>
</feature>
<dbReference type="PANTHER" id="PTHR39082">
    <property type="entry name" value="PHOSPHOLIPASE C-BETA-2-RELATED"/>
    <property type="match status" value="1"/>
</dbReference>
<dbReference type="AlphaFoldDB" id="A0A382U5I2"/>
<dbReference type="Pfam" id="PF24481">
    <property type="entry name" value="CT398_CC"/>
    <property type="match status" value="1"/>
</dbReference>
<dbReference type="PANTHER" id="PTHR39082:SF1">
    <property type="entry name" value="SCAVENGER RECEPTOR CLASS A MEMBER 3"/>
    <property type="match status" value="1"/>
</dbReference>
<protein>
    <submittedName>
        <fullName evidence="4">Uncharacterized protein</fullName>
    </submittedName>
</protein>
<dbReference type="InterPro" id="IPR056003">
    <property type="entry name" value="CT398_CC_hairpin"/>
</dbReference>
<name>A0A382U5I2_9ZZZZ</name>
<evidence type="ECO:0000313" key="4">
    <source>
        <dbReference type="EMBL" id="SVD29165.1"/>
    </source>
</evidence>
<feature type="compositionally biased region" description="Basic and acidic residues" evidence="1">
    <location>
        <begin position="45"/>
        <end position="57"/>
    </location>
</feature>
<feature type="non-terminal residue" evidence="4">
    <location>
        <position position="1"/>
    </location>
</feature>
<proteinExistence type="predicted"/>
<evidence type="ECO:0000259" key="3">
    <source>
        <dbReference type="Pfam" id="PF24481"/>
    </source>
</evidence>
<sequence>LDRVQDEHAKAEYELNNGDEVHTLESELERDAEWLQETELQQKATKLEAETQKERSETLNSQLYGGEVTNPRDLESLEREASNVLQLVEQQEAALLEISGKIEEAQTKRNELESKLGEAKAAWKVRQSELQSALKELSTEKKGFEGQRSKLTEGLDPTSLEHYETLRKRKGGVAVVKVERGLCQGCRMSLPTHQQQRVRSGRQTVLCSSCGRMLFLS</sequence>
<evidence type="ECO:0000256" key="1">
    <source>
        <dbReference type="SAM" id="MobiDB-lite"/>
    </source>
</evidence>
<dbReference type="InterPro" id="IPR052376">
    <property type="entry name" value="Oxidative_Scav/Glycosyltrans"/>
</dbReference>